<dbReference type="GO" id="GO:0004045">
    <property type="term" value="F:peptidyl-tRNA hydrolase activity"/>
    <property type="evidence" value="ECO:0007669"/>
    <property type="project" value="TreeGrafter"/>
</dbReference>
<dbReference type="AlphaFoldDB" id="A0A2U1IX22"/>
<organism evidence="2 3">
    <name type="scientific">Smittium angustum</name>
    <dbReference type="NCBI Taxonomy" id="133377"/>
    <lineage>
        <taxon>Eukaryota</taxon>
        <taxon>Fungi</taxon>
        <taxon>Fungi incertae sedis</taxon>
        <taxon>Zoopagomycota</taxon>
        <taxon>Kickxellomycotina</taxon>
        <taxon>Harpellomycetes</taxon>
        <taxon>Harpellales</taxon>
        <taxon>Legeriomycetaceae</taxon>
        <taxon>Smittium</taxon>
    </lineage>
</organism>
<evidence type="ECO:0000313" key="3">
    <source>
        <dbReference type="Proteomes" id="UP000245591"/>
    </source>
</evidence>
<dbReference type="PANTHER" id="PTHR11075">
    <property type="entry name" value="PEPTIDE CHAIN RELEASE FACTOR"/>
    <property type="match status" value="1"/>
</dbReference>
<keyword evidence="3" id="KW-1185">Reference proteome</keyword>
<gene>
    <name evidence="2" type="ORF">BB558_006659</name>
</gene>
<sequence>MLAALRASYKIQWKYSLIYRNCVRFYSKDFSETELLPEEKQLITKWREKLNIDTINKDGFTFSFARSSGPGGQNVNKPFMENQIVNTKAMLRFKVDSQNWIPEYVREILKTKASSKINKGGEYVIFSEKTRSQQNNVSDCLEKLVEDLKMASLLPKDPTPEQIERVKKLKEIEKRKKIEFKKFKSEKKSDRRFKY</sequence>
<reference evidence="2 3" key="1">
    <citation type="journal article" date="2018" name="MBio">
        <title>Comparative Genomics Reveals the Core Gene Toolbox for the Fungus-Insect Symbiosis.</title>
        <authorList>
            <person name="Wang Y."/>
            <person name="Stata M."/>
            <person name="Wang W."/>
            <person name="Stajich J.E."/>
            <person name="White M.M."/>
            <person name="Moncalvo J.M."/>
        </authorList>
    </citation>
    <scope>NUCLEOTIDE SEQUENCE [LARGE SCALE GENOMIC DNA]</scope>
    <source>
        <strain evidence="2 3">AUS-126-30</strain>
    </source>
</reference>
<dbReference type="Proteomes" id="UP000245591">
    <property type="component" value="Unassembled WGS sequence"/>
</dbReference>
<dbReference type="EMBL" id="MBFU01000855">
    <property type="protein sequence ID" value="PVZ97364.1"/>
    <property type="molecule type" value="Genomic_DNA"/>
</dbReference>
<dbReference type="GO" id="GO:0005762">
    <property type="term" value="C:mitochondrial large ribosomal subunit"/>
    <property type="evidence" value="ECO:0007669"/>
    <property type="project" value="TreeGrafter"/>
</dbReference>
<proteinExistence type="predicted"/>
<evidence type="ECO:0000313" key="2">
    <source>
        <dbReference type="EMBL" id="PVZ97364.1"/>
    </source>
</evidence>
<dbReference type="GO" id="GO:0016150">
    <property type="term" value="F:translation release factor activity, codon nonspecific"/>
    <property type="evidence" value="ECO:0007669"/>
    <property type="project" value="TreeGrafter"/>
</dbReference>
<feature type="domain" description="Prokaryotic-type class I peptide chain release factors" evidence="1">
    <location>
        <begin position="54"/>
        <end position="186"/>
    </location>
</feature>
<dbReference type="GO" id="GO:0070126">
    <property type="term" value="P:mitochondrial translational termination"/>
    <property type="evidence" value="ECO:0007669"/>
    <property type="project" value="TreeGrafter"/>
</dbReference>
<accession>A0A2U1IX22</accession>
<name>A0A2U1IX22_SMIAN</name>
<dbReference type="InterPro" id="IPR000352">
    <property type="entry name" value="Pep_chain_release_fac_I"/>
</dbReference>
<dbReference type="PANTHER" id="PTHR11075:SF54">
    <property type="entry name" value="LARGE RIBOSOMAL SUBUNIT PROTEIN ML62"/>
    <property type="match status" value="1"/>
</dbReference>
<dbReference type="InterPro" id="IPR052104">
    <property type="entry name" value="Mito_Release_Factor_mL62"/>
</dbReference>
<protein>
    <recommendedName>
        <fullName evidence="1">Prokaryotic-type class I peptide chain release factors domain-containing protein</fullName>
    </recommendedName>
</protein>
<dbReference type="Pfam" id="PF00472">
    <property type="entry name" value="RF-1"/>
    <property type="match status" value="1"/>
</dbReference>
<comment type="caution">
    <text evidence="2">The sequence shown here is derived from an EMBL/GenBank/DDBJ whole genome shotgun (WGS) entry which is preliminary data.</text>
</comment>
<dbReference type="SUPFAM" id="SSF110916">
    <property type="entry name" value="Peptidyl-tRNA hydrolase domain-like"/>
    <property type="match status" value="1"/>
</dbReference>
<dbReference type="Gene3D" id="3.30.160.20">
    <property type="match status" value="1"/>
</dbReference>
<evidence type="ECO:0000259" key="1">
    <source>
        <dbReference type="Pfam" id="PF00472"/>
    </source>
</evidence>